<keyword evidence="3" id="KW-1185">Reference proteome</keyword>
<feature type="compositionally biased region" description="Polar residues" evidence="1">
    <location>
        <begin position="292"/>
        <end position="302"/>
    </location>
</feature>
<feature type="region of interest" description="Disordered" evidence="1">
    <location>
        <begin position="337"/>
        <end position="400"/>
    </location>
</feature>
<feature type="compositionally biased region" description="Polar residues" evidence="1">
    <location>
        <begin position="226"/>
        <end position="237"/>
    </location>
</feature>
<feature type="compositionally biased region" description="Polar residues" evidence="1">
    <location>
        <begin position="364"/>
        <end position="390"/>
    </location>
</feature>
<feature type="compositionally biased region" description="Polar residues" evidence="1">
    <location>
        <begin position="8"/>
        <end position="21"/>
    </location>
</feature>
<protein>
    <submittedName>
        <fullName evidence="2">Uncharacterized protein</fullName>
    </submittedName>
</protein>
<dbReference type="AlphaFoldDB" id="A0A0L0FKM5"/>
<feature type="compositionally biased region" description="Low complexity" evidence="1">
    <location>
        <begin position="33"/>
        <end position="44"/>
    </location>
</feature>
<feature type="non-terminal residue" evidence="2">
    <location>
        <position position="1"/>
    </location>
</feature>
<sequence length="527" mass="54824">SGYDDTPQGVSFAQRKQSKSASALEREKVDNMSPPSTTSTNSHPRNAKSVEALTANLRSTSKSSTLDEQSATSKSSDIHTSGAPDGRKDTSASDNEQRSTGNHGNRQVPSFAGLDMSKISTRSHRARAATPVAIETPQKGEGRLSPIPQDTDTHKRALSNHSTNTNAGVGSGTNMDIASLSGFSDADQSSGLSLVGLDMSKVGTRSPRRRAPPANQNPEVPVTKGNGVSINRISVTKSDPGELNATGDGEVRERDGSRSPPQRAQSDASIPVPTSAIHQSESIVGSRASQRRLPTSNLARSESIQHQEALNATGGVNTDTPTAIQTEVSAGDATITGLMGVPIPIPTDTSKVAPRTPRRRVLPPSTTTGHAQSDSTLYEPSTTTQAPPNESHSHARADAGAQTHMLKTRSNVPVMEGGGGDEGCGFGATYSLPIPQDTSKVASRTPRRARPMALVNKSVGTEDRVQDTTVAMATIAKGGDDTDVAEGNAGSTAGSTGPKAKGDSGDNIDSLTNLTYNKDIDIESIPG</sequence>
<gene>
    <name evidence="2" type="ORF">SARC_10221</name>
</gene>
<evidence type="ECO:0000313" key="2">
    <source>
        <dbReference type="EMBL" id="KNC77320.1"/>
    </source>
</evidence>
<dbReference type="GeneID" id="25910725"/>
<feature type="region of interest" description="Disordered" evidence="1">
    <location>
        <begin position="477"/>
        <end position="527"/>
    </location>
</feature>
<proteinExistence type="predicted"/>
<evidence type="ECO:0000256" key="1">
    <source>
        <dbReference type="SAM" id="MobiDB-lite"/>
    </source>
</evidence>
<feature type="region of interest" description="Disordered" evidence="1">
    <location>
        <begin position="1"/>
        <end position="302"/>
    </location>
</feature>
<organism evidence="2 3">
    <name type="scientific">Sphaeroforma arctica JP610</name>
    <dbReference type="NCBI Taxonomy" id="667725"/>
    <lineage>
        <taxon>Eukaryota</taxon>
        <taxon>Ichthyosporea</taxon>
        <taxon>Ichthyophonida</taxon>
        <taxon>Sphaeroforma</taxon>
    </lineage>
</organism>
<reference evidence="2 3" key="1">
    <citation type="submission" date="2011-02" db="EMBL/GenBank/DDBJ databases">
        <title>The Genome Sequence of Sphaeroforma arctica JP610.</title>
        <authorList>
            <consortium name="The Broad Institute Genome Sequencing Platform"/>
            <person name="Russ C."/>
            <person name="Cuomo C."/>
            <person name="Young S.K."/>
            <person name="Zeng Q."/>
            <person name="Gargeya S."/>
            <person name="Alvarado L."/>
            <person name="Berlin A."/>
            <person name="Chapman S.B."/>
            <person name="Chen Z."/>
            <person name="Freedman E."/>
            <person name="Gellesch M."/>
            <person name="Goldberg J."/>
            <person name="Griggs A."/>
            <person name="Gujja S."/>
            <person name="Heilman E."/>
            <person name="Heiman D."/>
            <person name="Howarth C."/>
            <person name="Mehta T."/>
            <person name="Neiman D."/>
            <person name="Pearson M."/>
            <person name="Roberts A."/>
            <person name="Saif S."/>
            <person name="Shea T."/>
            <person name="Shenoy N."/>
            <person name="Sisk P."/>
            <person name="Stolte C."/>
            <person name="Sykes S."/>
            <person name="White J."/>
            <person name="Yandava C."/>
            <person name="Burger G."/>
            <person name="Gray M.W."/>
            <person name="Holland P.W.H."/>
            <person name="King N."/>
            <person name="Lang F.B.F."/>
            <person name="Roger A.J."/>
            <person name="Ruiz-Trillo I."/>
            <person name="Haas B."/>
            <person name="Nusbaum C."/>
            <person name="Birren B."/>
        </authorList>
    </citation>
    <scope>NUCLEOTIDE SEQUENCE [LARGE SCALE GENOMIC DNA]</scope>
    <source>
        <strain evidence="2 3">JP610</strain>
    </source>
</reference>
<feature type="compositionally biased region" description="Polar residues" evidence="1">
    <location>
        <begin position="259"/>
        <end position="268"/>
    </location>
</feature>
<dbReference type="Proteomes" id="UP000054560">
    <property type="component" value="Unassembled WGS sequence"/>
</dbReference>
<feature type="compositionally biased region" description="Polar residues" evidence="1">
    <location>
        <begin position="56"/>
        <end position="79"/>
    </location>
</feature>
<accession>A0A0L0FKM5</accession>
<name>A0A0L0FKM5_9EUKA</name>
<dbReference type="EMBL" id="KQ242770">
    <property type="protein sequence ID" value="KNC77320.1"/>
    <property type="molecule type" value="Genomic_DNA"/>
</dbReference>
<feature type="compositionally biased region" description="Basic and acidic residues" evidence="1">
    <location>
        <begin position="85"/>
        <end position="97"/>
    </location>
</feature>
<feature type="compositionally biased region" description="Polar residues" evidence="1">
    <location>
        <begin position="159"/>
        <end position="176"/>
    </location>
</feature>
<dbReference type="RefSeq" id="XP_014151222.1">
    <property type="nucleotide sequence ID" value="XM_014295747.1"/>
</dbReference>
<feature type="compositionally biased region" description="Polar residues" evidence="1">
    <location>
        <begin position="507"/>
        <end position="516"/>
    </location>
</feature>
<feature type="compositionally biased region" description="Polar residues" evidence="1">
    <location>
        <begin position="98"/>
        <end position="108"/>
    </location>
</feature>
<evidence type="ECO:0000313" key="3">
    <source>
        <dbReference type="Proteomes" id="UP000054560"/>
    </source>
</evidence>